<keyword evidence="3" id="KW-0342">GTP-binding</keyword>
<dbReference type="SUPFAM" id="SSF52540">
    <property type="entry name" value="P-loop containing nucleoside triphosphate hydrolases"/>
    <property type="match status" value="1"/>
</dbReference>
<evidence type="ECO:0000256" key="3">
    <source>
        <dbReference type="ARBA" id="ARBA00023134"/>
    </source>
</evidence>
<comment type="similarity">
    <text evidence="1">Belongs to the TRAFAC class TrmE-Era-EngA-EngB-Septin-like GTPase superfamily. AIG1/Toc34/Toc159-like paraseptin GTPase family. IAN subfamily.</text>
</comment>
<keyword evidence="4" id="KW-0175">Coiled coil</keyword>
<dbReference type="PANTHER" id="PTHR10903:SF177">
    <property type="entry name" value="GTPASE IMAP FAMILY MEMBER 4-LIKE-RELATED"/>
    <property type="match status" value="1"/>
</dbReference>
<evidence type="ECO:0000256" key="4">
    <source>
        <dbReference type="SAM" id="Coils"/>
    </source>
</evidence>
<feature type="domain" description="AIG1-type G" evidence="6">
    <location>
        <begin position="30"/>
        <end position="221"/>
    </location>
</feature>
<evidence type="ECO:0000256" key="2">
    <source>
        <dbReference type="ARBA" id="ARBA00022741"/>
    </source>
</evidence>
<name>A0A3B1J9T6_ASTMX</name>
<dbReference type="Gene3D" id="3.40.50.300">
    <property type="entry name" value="P-loop containing nucleotide triphosphate hydrolases"/>
    <property type="match status" value="1"/>
</dbReference>
<dbReference type="Pfam" id="PF04548">
    <property type="entry name" value="AIG1"/>
    <property type="match status" value="1"/>
</dbReference>
<dbReference type="PANTHER" id="PTHR10903">
    <property type="entry name" value="GTPASE, IMAP FAMILY MEMBER-RELATED"/>
    <property type="match status" value="1"/>
</dbReference>
<dbReference type="InParanoid" id="A0A3B1J9T6"/>
<dbReference type="Bgee" id="ENSAMXG00000032380">
    <property type="expression patterns" value="Expressed in intestine and 13 other cell types or tissues"/>
</dbReference>
<evidence type="ECO:0000313" key="7">
    <source>
        <dbReference type="Ensembl" id="ENSAMXP00000039072.1"/>
    </source>
</evidence>
<keyword evidence="8" id="KW-1185">Reference proteome</keyword>
<accession>A0A3B1J9T6</accession>
<feature type="coiled-coil region" evidence="4">
    <location>
        <begin position="213"/>
        <end position="275"/>
    </location>
</feature>
<evidence type="ECO:0000313" key="8">
    <source>
        <dbReference type="Proteomes" id="UP000018467"/>
    </source>
</evidence>
<reference evidence="8" key="2">
    <citation type="journal article" date="2014" name="Nat. Commun.">
        <title>The cavefish genome reveals candidate genes for eye loss.</title>
        <authorList>
            <person name="McGaugh S.E."/>
            <person name="Gross J.B."/>
            <person name="Aken B."/>
            <person name="Blin M."/>
            <person name="Borowsky R."/>
            <person name="Chalopin D."/>
            <person name="Hinaux H."/>
            <person name="Jeffery W.R."/>
            <person name="Keene A."/>
            <person name="Ma L."/>
            <person name="Minx P."/>
            <person name="Murphy D."/>
            <person name="O'Quin K.E."/>
            <person name="Retaux S."/>
            <person name="Rohner N."/>
            <person name="Searle S.M."/>
            <person name="Stahl B.A."/>
            <person name="Tabin C."/>
            <person name="Volff J.N."/>
            <person name="Yoshizawa M."/>
            <person name="Warren W.C."/>
        </authorList>
    </citation>
    <scope>NUCLEOTIDE SEQUENCE [LARGE SCALE GENOMIC DNA]</scope>
    <source>
        <strain evidence="8">female</strain>
    </source>
</reference>
<dbReference type="GeneTree" id="ENSGT00940000167682"/>
<dbReference type="InterPro" id="IPR006703">
    <property type="entry name" value="G_AIG1"/>
</dbReference>
<evidence type="ECO:0000256" key="5">
    <source>
        <dbReference type="SAM" id="MobiDB-lite"/>
    </source>
</evidence>
<dbReference type="GO" id="GO:0005525">
    <property type="term" value="F:GTP binding"/>
    <property type="evidence" value="ECO:0007669"/>
    <property type="project" value="UniProtKB-KW"/>
</dbReference>
<dbReference type="STRING" id="7994.ENSAMXP00000039072"/>
<reference evidence="7" key="4">
    <citation type="submission" date="2025-09" db="UniProtKB">
        <authorList>
            <consortium name="Ensembl"/>
        </authorList>
    </citation>
    <scope>IDENTIFICATION</scope>
</reference>
<organism evidence="7 8">
    <name type="scientific">Astyanax mexicanus</name>
    <name type="common">Blind cave fish</name>
    <name type="synonym">Astyanax fasciatus mexicanus</name>
    <dbReference type="NCBI Taxonomy" id="7994"/>
    <lineage>
        <taxon>Eukaryota</taxon>
        <taxon>Metazoa</taxon>
        <taxon>Chordata</taxon>
        <taxon>Craniata</taxon>
        <taxon>Vertebrata</taxon>
        <taxon>Euteleostomi</taxon>
        <taxon>Actinopterygii</taxon>
        <taxon>Neopterygii</taxon>
        <taxon>Teleostei</taxon>
        <taxon>Ostariophysi</taxon>
        <taxon>Characiformes</taxon>
        <taxon>Characoidei</taxon>
        <taxon>Acestrorhamphidae</taxon>
        <taxon>Acestrorhamphinae</taxon>
        <taxon>Astyanax</taxon>
    </lineage>
</organism>
<sequence length="347" mass="38669">MASNEGHPTTKRRRQSIDLPPTVSFEDTSLRIVVTGHSGLHQYSLTESILQKAIFTGADPDTTLTTKTPGKALERDVVLVNTPNLNNHSLSHDALKKEFRKSVCFSSPGPHAFLFILHPSDIPSNACEIFQPVVQHFGESVLNHTVVVLHHNGEVPDNKIKTEGLKELLKKCNQNYFIFNSGKNREGGIVTRQLFDKIDEMFSQHGLYSNQEFKEAEKRIQKEEKYIEKERGKEIRRMLEELKKNHSGEDLEREVKLYQEKIQSENREKAEKRIAERLGFTLRLVDYISAIGKGALVGAALGLAMGMEGAVIGASVGAALGAILGGAVGRGWNYFTGVFGDAHRDYT</sequence>
<proteinExistence type="inferred from homology"/>
<dbReference type="Ensembl" id="ENSAMXT00000040855.1">
    <property type="protein sequence ID" value="ENSAMXP00000039072.1"/>
    <property type="gene ID" value="ENSAMXG00000032380.1"/>
</dbReference>
<dbReference type="AlphaFoldDB" id="A0A3B1J9T6"/>
<dbReference type="InterPro" id="IPR027417">
    <property type="entry name" value="P-loop_NTPase"/>
</dbReference>
<dbReference type="Proteomes" id="UP000018467">
    <property type="component" value="Unassembled WGS sequence"/>
</dbReference>
<reference evidence="8" key="1">
    <citation type="submission" date="2013-03" db="EMBL/GenBank/DDBJ databases">
        <authorList>
            <person name="Jeffery W."/>
            <person name="Warren W."/>
            <person name="Wilson R.K."/>
        </authorList>
    </citation>
    <scope>NUCLEOTIDE SEQUENCE</scope>
    <source>
        <strain evidence="8">female</strain>
    </source>
</reference>
<evidence type="ECO:0000256" key="1">
    <source>
        <dbReference type="ARBA" id="ARBA00008535"/>
    </source>
</evidence>
<feature type="region of interest" description="Disordered" evidence="5">
    <location>
        <begin position="1"/>
        <end position="20"/>
    </location>
</feature>
<keyword evidence="2" id="KW-0547">Nucleotide-binding</keyword>
<protein>
    <submittedName>
        <fullName evidence="7">Si:dkey-120c6.5</fullName>
    </submittedName>
</protein>
<evidence type="ECO:0000259" key="6">
    <source>
        <dbReference type="Pfam" id="PF04548"/>
    </source>
</evidence>
<reference evidence="7" key="3">
    <citation type="submission" date="2025-08" db="UniProtKB">
        <authorList>
            <consortium name="Ensembl"/>
        </authorList>
    </citation>
    <scope>IDENTIFICATION</scope>
</reference>
<dbReference type="InterPro" id="IPR045058">
    <property type="entry name" value="GIMA/IAN/Toc"/>
</dbReference>